<accession>A0A1G4QBR8</accession>
<dbReference type="Proteomes" id="UP000199150">
    <property type="component" value="Unassembled WGS sequence"/>
</dbReference>
<dbReference type="Gene3D" id="2.40.160.10">
    <property type="entry name" value="Porin"/>
    <property type="match status" value="1"/>
</dbReference>
<dbReference type="AlphaFoldDB" id="A0A1G4QBR8"/>
<name>A0A1G4QBR8_9CAUL</name>
<evidence type="ECO:0000313" key="2">
    <source>
        <dbReference type="EMBL" id="SCW41895.1"/>
    </source>
</evidence>
<dbReference type="InterPro" id="IPR023614">
    <property type="entry name" value="Porin_dom_sf"/>
</dbReference>
<evidence type="ECO:0000313" key="3">
    <source>
        <dbReference type="Proteomes" id="UP000199150"/>
    </source>
</evidence>
<feature type="chain" id="PRO_5011488650" evidence="1">
    <location>
        <begin position="30"/>
        <end position="509"/>
    </location>
</feature>
<dbReference type="RefSeq" id="WP_090644560.1">
    <property type="nucleotide sequence ID" value="NZ_CBCRYE010000001.1"/>
</dbReference>
<reference evidence="3" key="1">
    <citation type="submission" date="2016-10" db="EMBL/GenBank/DDBJ databases">
        <authorList>
            <person name="Varghese N."/>
            <person name="Submissions S."/>
        </authorList>
    </citation>
    <scope>NUCLEOTIDE SEQUENCE [LARGE SCALE GENOMIC DNA]</scope>
    <source>
        <strain evidence="3">CGMCC 1.3431</strain>
    </source>
</reference>
<sequence>MRTPFRRTHRTFIAAASLMALTFAVPALAQQVPPDVQAKIDAMQAQIDAQQAQLNALKSQIATQYNAPVAAPIAPAPSVAAAPAKPVAPAVTATLKNGSPMLASSDGAFTFNIKGLFQADAATYNQDSNLPAAVTARDLNSGTNIRRARVIFNGKMFSDFDYNLTFDFGGAGAEDVGRVHEAWVQYSGFKSAKFRVGEFAPSVGLADAGSQGGSAFLERPAAAEMARNVSAGDTRMSIAAFNARDRYLWSFAVTGNTMSSLNTAASGFNTVNNDEQLGIAARIAGTPVKTKDALIHVGLNYSGIINPADTGAAAATRYPVQLRERPELRVDATRLVDSGAINADSASVTGLEFGAQYKSLFLQSEAFDYRIERLNAATGVTNPKFTGWYVEGGWVLTGESRKYNTQTAAFDGVTPAANFDPASGHWGAFELVARYSTLDLNYHDQAALAADRIRGGQQDITSLGLNWQLTPTVRFLFQGQSVEVKRLNAAGDPIGQDYTAFAVRSQFGF</sequence>
<dbReference type="Pfam" id="PF07396">
    <property type="entry name" value="Porin_O_P"/>
    <property type="match status" value="1"/>
</dbReference>
<keyword evidence="3" id="KW-1185">Reference proteome</keyword>
<dbReference type="InterPro" id="IPR010870">
    <property type="entry name" value="Porin_O/P"/>
</dbReference>
<gene>
    <name evidence="2" type="ORF">SAMN02927928_1082</name>
</gene>
<evidence type="ECO:0000256" key="1">
    <source>
        <dbReference type="SAM" id="SignalP"/>
    </source>
</evidence>
<organism evidence="2 3">
    <name type="scientific">Asticcacaulis taihuensis</name>
    <dbReference type="NCBI Taxonomy" id="260084"/>
    <lineage>
        <taxon>Bacteria</taxon>
        <taxon>Pseudomonadati</taxon>
        <taxon>Pseudomonadota</taxon>
        <taxon>Alphaproteobacteria</taxon>
        <taxon>Caulobacterales</taxon>
        <taxon>Caulobacteraceae</taxon>
        <taxon>Asticcacaulis</taxon>
    </lineage>
</organism>
<proteinExistence type="predicted"/>
<dbReference type="STRING" id="260084.SAMN02927928_1082"/>
<protein>
    <submittedName>
        <fullName evidence="2">Phosphate-selective porin OprO and OprP</fullName>
    </submittedName>
</protein>
<dbReference type="EMBL" id="FMTS01000001">
    <property type="protein sequence ID" value="SCW41895.1"/>
    <property type="molecule type" value="Genomic_DNA"/>
</dbReference>
<dbReference type="SUPFAM" id="SSF56935">
    <property type="entry name" value="Porins"/>
    <property type="match status" value="1"/>
</dbReference>
<feature type="signal peptide" evidence="1">
    <location>
        <begin position="1"/>
        <end position="29"/>
    </location>
</feature>
<keyword evidence="1" id="KW-0732">Signal</keyword>
<dbReference type="OrthoDB" id="7217987at2"/>